<evidence type="ECO:0008006" key="4">
    <source>
        <dbReference type="Google" id="ProtNLM"/>
    </source>
</evidence>
<reference evidence="2" key="1">
    <citation type="journal article" date="2014" name="Int. J. Syst. Evol. Microbiol.">
        <title>Complete genome sequence of Corynebacterium casei LMG S-19264T (=DSM 44701T), isolated from a smear-ripened cheese.</title>
        <authorList>
            <consortium name="US DOE Joint Genome Institute (JGI-PGF)"/>
            <person name="Walter F."/>
            <person name="Albersmeier A."/>
            <person name="Kalinowski J."/>
            <person name="Ruckert C."/>
        </authorList>
    </citation>
    <scope>NUCLEOTIDE SEQUENCE</scope>
    <source>
        <strain evidence="2">CGMCC 1.15958</strain>
    </source>
</reference>
<dbReference type="SUPFAM" id="SSF81901">
    <property type="entry name" value="HCP-like"/>
    <property type="match status" value="1"/>
</dbReference>
<proteinExistence type="predicted"/>
<feature type="signal peptide" evidence="1">
    <location>
        <begin position="1"/>
        <end position="27"/>
    </location>
</feature>
<dbReference type="InterPro" id="IPR021314">
    <property type="entry name" value="DUF2911"/>
</dbReference>
<gene>
    <name evidence="2" type="ORF">GCM10011514_05180</name>
</gene>
<comment type="caution">
    <text evidence="2">The sequence shown here is derived from an EMBL/GenBank/DDBJ whole genome shotgun (WGS) entry which is preliminary data.</text>
</comment>
<accession>A0A916YI35</accession>
<protein>
    <recommendedName>
        <fullName evidence="4">DUF2911 domain-containing protein</fullName>
    </recommendedName>
</protein>
<dbReference type="Gene3D" id="1.25.40.10">
    <property type="entry name" value="Tetratricopeptide repeat domain"/>
    <property type="match status" value="1"/>
</dbReference>
<evidence type="ECO:0000313" key="3">
    <source>
        <dbReference type="Proteomes" id="UP000609064"/>
    </source>
</evidence>
<keyword evidence="3" id="KW-1185">Reference proteome</keyword>
<evidence type="ECO:0000256" key="1">
    <source>
        <dbReference type="SAM" id="SignalP"/>
    </source>
</evidence>
<feature type="chain" id="PRO_5037228105" description="DUF2911 domain-containing protein" evidence="1">
    <location>
        <begin position="28"/>
        <end position="377"/>
    </location>
</feature>
<dbReference type="AlphaFoldDB" id="A0A916YI35"/>
<keyword evidence="1" id="KW-0732">Signal</keyword>
<reference evidence="2" key="2">
    <citation type="submission" date="2020-09" db="EMBL/GenBank/DDBJ databases">
        <authorList>
            <person name="Sun Q."/>
            <person name="Zhou Y."/>
        </authorList>
    </citation>
    <scope>NUCLEOTIDE SEQUENCE</scope>
    <source>
        <strain evidence="2">CGMCC 1.15958</strain>
    </source>
</reference>
<organism evidence="2 3">
    <name type="scientific">Emticicia aquatilis</name>
    <dbReference type="NCBI Taxonomy" id="1537369"/>
    <lineage>
        <taxon>Bacteria</taxon>
        <taxon>Pseudomonadati</taxon>
        <taxon>Bacteroidota</taxon>
        <taxon>Cytophagia</taxon>
        <taxon>Cytophagales</taxon>
        <taxon>Leadbetterellaceae</taxon>
        <taxon>Emticicia</taxon>
    </lineage>
</organism>
<name>A0A916YI35_9BACT</name>
<dbReference type="Proteomes" id="UP000609064">
    <property type="component" value="Unassembled WGS sequence"/>
</dbReference>
<dbReference type="RefSeq" id="WP_188764353.1">
    <property type="nucleotide sequence ID" value="NZ_BMKK01000001.1"/>
</dbReference>
<dbReference type="InterPro" id="IPR011990">
    <property type="entry name" value="TPR-like_helical_dom_sf"/>
</dbReference>
<evidence type="ECO:0000313" key="2">
    <source>
        <dbReference type="EMBL" id="GGD44204.1"/>
    </source>
</evidence>
<dbReference type="EMBL" id="BMKK01000001">
    <property type="protein sequence ID" value="GGD44204.1"/>
    <property type="molecule type" value="Genomic_DNA"/>
</dbReference>
<sequence length="377" mass="41545">MLYKKLLSKQFSLIVLGALLAMGKVSAQAIRIPQNTNFPSSIGRTVGATTIEIKYNSPGVKGREGKIWGTDIAPYGFTVLGYGSNVQSPWRAGADESTTISFSTDVKVNGKPLPAGKYALFMAVYADSCTLIFNKNTDGWGSYFYRADLDVLRVKTIQQKNQPNLQERLIYSFANQTAESVEVALEWERWKIPFKVEVDLKKTTLADIRRQMSGAIGFDPASLEAAATWCLMNDLNYEEALNWINSASDPNLGGVNGFRTLSTKSKLLEKLGKTAESAKVWNEAIEKATVMELHSYGRQLLAQKKTKEAMAIFESNYKKNNGAWPTNAGLMRGYSAAGDLKKALEHAKIALTQAPDETNKKFIESAIKQLEAGQALN</sequence>
<dbReference type="Pfam" id="PF11138">
    <property type="entry name" value="DUF2911"/>
    <property type="match status" value="1"/>
</dbReference>